<evidence type="ECO:0000313" key="2">
    <source>
        <dbReference type="Proteomes" id="UP001497482"/>
    </source>
</evidence>
<name>A0AAV2K933_KNICA</name>
<organism evidence="1 2">
    <name type="scientific">Knipowitschia caucasica</name>
    <name type="common">Caucasian dwarf goby</name>
    <name type="synonym">Pomatoschistus caucasicus</name>
    <dbReference type="NCBI Taxonomy" id="637954"/>
    <lineage>
        <taxon>Eukaryota</taxon>
        <taxon>Metazoa</taxon>
        <taxon>Chordata</taxon>
        <taxon>Craniata</taxon>
        <taxon>Vertebrata</taxon>
        <taxon>Euteleostomi</taxon>
        <taxon>Actinopterygii</taxon>
        <taxon>Neopterygii</taxon>
        <taxon>Teleostei</taxon>
        <taxon>Neoteleostei</taxon>
        <taxon>Acanthomorphata</taxon>
        <taxon>Gobiaria</taxon>
        <taxon>Gobiiformes</taxon>
        <taxon>Gobioidei</taxon>
        <taxon>Gobiidae</taxon>
        <taxon>Gobiinae</taxon>
        <taxon>Knipowitschia</taxon>
    </lineage>
</organism>
<gene>
    <name evidence="1" type="ORF">KC01_LOCUS16496</name>
</gene>
<dbReference type="AlphaFoldDB" id="A0AAV2K933"/>
<dbReference type="Proteomes" id="UP001497482">
    <property type="component" value="Chromosome 17"/>
</dbReference>
<proteinExistence type="predicted"/>
<dbReference type="EMBL" id="OZ035839">
    <property type="protein sequence ID" value="CAL1586438.1"/>
    <property type="molecule type" value="Genomic_DNA"/>
</dbReference>
<keyword evidence="2" id="KW-1185">Reference proteome</keyword>
<evidence type="ECO:0000313" key="1">
    <source>
        <dbReference type="EMBL" id="CAL1586438.1"/>
    </source>
</evidence>
<reference evidence="1 2" key="1">
    <citation type="submission" date="2024-04" db="EMBL/GenBank/DDBJ databases">
        <authorList>
            <person name="Waldvogel A.-M."/>
            <person name="Schoenle A."/>
        </authorList>
    </citation>
    <scope>NUCLEOTIDE SEQUENCE [LARGE SCALE GENOMIC DNA]</scope>
</reference>
<accession>A0AAV2K933</accession>
<protein>
    <submittedName>
        <fullName evidence="1">Uncharacterized protein</fullName>
    </submittedName>
</protein>
<sequence>MQSQRTSSASPRAIEILGSQVQPTWSLMYQWEALLFQPSFTLADRESSSASSMLPNDLMTRLISSSAFESSSDVY</sequence>